<evidence type="ECO:0000256" key="1">
    <source>
        <dbReference type="SAM" id="Phobius"/>
    </source>
</evidence>
<feature type="transmembrane region" description="Helical" evidence="1">
    <location>
        <begin position="35"/>
        <end position="56"/>
    </location>
</feature>
<reference evidence="2" key="2">
    <citation type="journal article" date="2015" name="Data Brief">
        <title>Shoot transcriptome of the giant reed, Arundo donax.</title>
        <authorList>
            <person name="Barrero R.A."/>
            <person name="Guerrero F.D."/>
            <person name="Moolhuijzen P."/>
            <person name="Goolsby J.A."/>
            <person name="Tidwell J."/>
            <person name="Bellgard S.E."/>
            <person name="Bellgard M.I."/>
        </authorList>
    </citation>
    <scope>NUCLEOTIDE SEQUENCE</scope>
    <source>
        <tissue evidence="2">Shoot tissue taken approximately 20 cm above the soil surface</tissue>
    </source>
</reference>
<proteinExistence type="predicted"/>
<dbReference type="AlphaFoldDB" id="A0A0A9B8K3"/>
<keyword evidence="1" id="KW-0812">Transmembrane</keyword>
<dbReference type="EMBL" id="GBRH01237571">
    <property type="protein sequence ID" value="JAD60324.1"/>
    <property type="molecule type" value="Transcribed_RNA"/>
</dbReference>
<reference evidence="2" key="1">
    <citation type="submission" date="2014-09" db="EMBL/GenBank/DDBJ databases">
        <authorList>
            <person name="Magalhaes I.L.F."/>
            <person name="Oliveira U."/>
            <person name="Santos F.R."/>
            <person name="Vidigal T.H.D.A."/>
            <person name="Brescovit A.D."/>
            <person name="Santos A.J."/>
        </authorList>
    </citation>
    <scope>NUCLEOTIDE SEQUENCE</scope>
    <source>
        <tissue evidence="2">Shoot tissue taken approximately 20 cm above the soil surface</tissue>
    </source>
</reference>
<protein>
    <submittedName>
        <fullName evidence="2">Uncharacterized protein</fullName>
    </submittedName>
</protein>
<keyword evidence="1" id="KW-0472">Membrane</keyword>
<organism evidence="2">
    <name type="scientific">Arundo donax</name>
    <name type="common">Giant reed</name>
    <name type="synonym">Donax arundinaceus</name>
    <dbReference type="NCBI Taxonomy" id="35708"/>
    <lineage>
        <taxon>Eukaryota</taxon>
        <taxon>Viridiplantae</taxon>
        <taxon>Streptophyta</taxon>
        <taxon>Embryophyta</taxon>
        <taxon>Tracheophyta</taxon>
        <taxon>Spermatophyta</taxon>
        <taxon>Magnoliopsida</taxon>
        <taxon>Liliopsida</taxon>
        <taxon>Poales</taxon>
        <taxon>Poaceae</taxon>
        <taxon>PACMAD clade</taxon>
        <taxon>Arundinoideae</taxon>
        <taxon>Arundineae</taxon>
        <taxon>Arundo</taxon>
    </lineage>
</organism>
<sequence>MLVYSPPFPHPLHLLLHLSLWEMVLYFLSQPLDHIFFPYRIVILLLIMFWCHPTLLRI</sequence>
<keyword evidence="1" id="KW-1133">Transmembrane helix</keyword>
<name>A0A0A9B8K3_ARUDO</name>
<evidence type="ECO:0000313" key="2">
    <source>
        <dbReference type="EMBL" id="JAD60324.1"/>
    </source>
</evidence>
<accession>A0A0A9B8K3</accession>